<evidence type="ECO:0000256" key="1">
    <source>
        <dbReference type="ARBA" id="ARBA00022730"/>
    </source>
</evidence>
<dbReference type="Gene3D" id="2.40.240.10">
    <property type="entry name" value="Ribosomal Protein L25, Chain P"/>
    <property type="match status" value="1"/>
</dbReference>
<comment type="caution">
    <text evidence="8">The sequence shown here is derived from an EMBL/GenBank/DDBJ whole genome shotgun (WGS) entry which is preliminary data.</text>
</comment>
<protein>
    <recommendedName>
        <fullName evidence="10">50S ribosomal protein L25</fullName>
    </recommendedName>
</protein>
<feature type="region of interest" description="Disordered" evidence="5">
    <location>
        <begin position="35"/>
        <end position="58"/>
    </location>
</feature>
<evidence type="ECO:0000256" key="2">
    <source>
        <dbReference type="ARBA" id="ARBA00022884"/>
    </source>
</evidence>
<dbReference type="NCBIfam" id="TIGR00731">
    <property type="entry name" value="bL25_bact_ctc"/>
    <property type="match status" value="1"/>
</dbReference>
<dbReference type="InterPro" id="IPR020056">
    <property type="entry name" value="Rbsml_bL25/Gln-tRNA_synth_N"/>
</dbReference>
<evidence type="ECO:0008006" key="10">
    <source>
        <dbReference type="Google" id="ProtNLM"/>
    </source>
</evidence>
<dbReference type="PANTHER" id="PTHR33284">
    <property type="entry name" value="RIBOSOMAL PROTEIN L25/GLN-TRNA SYNTHETASE, ANTI-CODON-BINDING DOMAIN-CONTAINING PROTEIN"/>
    <property type="match status" value="1"/>
</dbReference>
<dbReference type="FunFam" id="2.170.120.20:FF:000006">
    <property type="entry name" value="Ribosomal protein L25/Gln-tRNA synthetase, anti-codon-binding domain-containing protein"/>
    <property type="match status" value="1"/>
</dbReference>
<reference evidence="8 9" key="1">
    <citation type="journal article" date="2021" name="Nat. Plants">
        <title>The Taxus genome provides insights into paclitaxel biosynthesis.</title>
        <authorList>
            <person name="Xiong X."/>
            <person name="Gou J."/>
            <person name="Liao Q."/>
            <person name="Li Y."/>
            <person name="Zhou Q."/>
            <person name="Bi G."/>
            <person name="Li C."/>
            <person name="Du R."/>
            <person name="Wang X."/>
            <person name="Sun T."/>
            <person name="Guo L."/>
            <person name="Liang H."/>
            <person name="Lu P."/>
            <person name="Wu Y."/>
            <person name="Zhang Z."/>
            <person name="Ro D.K."/>
            <person name="Shang Y."/>
            <person name="Huang S."/>
            <person name="Yan J."/>
        </authorList>
    </citation>
    <scope>NUCLEOTIDE SEQUENCE [LARGE SCALE GENOMIC DNA]</scope>
    <source>
        <strain evidence="8">Ta-2019</strain>
    </source>
</reference>
<organism evidence="8 9">
    <name type="scientific">Taxus chinensis</name>
    <name type="common">Chinese yew</name>
    <name type="synonym">Taxus wallichiana var. chinensis</name>
    <dbReference type="NCBI Taxonomy" id="29808"/>
    <lineage>
        <taxon>Eukaryota</taxon>
        <taxon>Viridiplantae</taxon>
        <taxon>Streptophyta</taxon>
        <taxon>Embryophyta</taxon>
        <taxon>Tracheophyta</taxon>
        <taxon>Spermatophyta</taxon>
        <taxon>Pinopsida</taxon>
        <taxon>Pinidae</taxon>
        <taxon>Conifers II</taxon>
        <taxon>Cupressales</taxon>
        <taxon>Taxaceae</taxon>
        <taxon>Taxus</taxon>
    </lineage>
</organism>
<evidence type="ECO:0000313" key="8">
    <source>
        <dbReference type="EMBL" id="KAH9307403.1"/>
    </source>
</evidence>
<feature type="non-terminal residue" evidence="8">
    <location>
        <position position="261"/>
    </location>
</feature>
<dbReference type="Pfam" id="PF01386">
    <property type="entry name" value="Ribosomal_L25p"/>
    <property type="match status" value="1"/>
</dbReference>
<dbReference type="CDD" id="cd00495">
    <property type="entry name" value="Ribosomal_L25_TL5_CTC"/>
    <property type="match status" value="1"/>
</dbReference>
<evidence type="ECO:0000256" key="5">
    <source>
        <dbReference type="SAM" id="MobiDB-lite"/>
    </source>
</evidence>
<dbReference type="GO" id="GO:0008097">
    <property type="term" value="F:5S rRNA binding"/>
    <property type="evidence" value="ECO:0007669"/>
    <property type="project" value="InterPro"/>
</dbReference>
<keyword evidence="2" id="KW-0694">RNA-binding</keyword>
<evidence type="ECO:0000256" key="4">
    <source>
        <dbReference type="ARBA" id="ARBA00023274"/>
    </source>
</evidence>
<evidence type="ECO:0000259" key="7">
    <source>
        <dbReference type="Pfam" id="PF14693"/>
    </source>
</evidence>
<keyword evidence="1" id="KW-0699">rRNA-binding</keyword>
<dbReference type="InterPro" id="IPR020930">
    <property type="entry name" value="Ribosomal_uL5_bac-type"/>
</dbReference>
<dbReference type="GO" id="GO:0022625">
    <property type="term" value="C:cytosolic large ribosomal subunit"/>
    <property type="evidence" value="ECO:0007669"/>
    <property type="project" value="TreeGrafter"/>
</dbReference>
<dbReference type="EMBL" id="JAHRHJ020000007">
    <property type="protein sequence ID" value="KAH9307403.1"/>
    <property type="molecule type" value="Genomic_DNA"/>
</dbReference>
<dbReference type="Proteomes" id="UP000824469">
    <property type="component" value="Unassembled WGS sequence"/>
</dbReference>
<evidence type="ECO:0000256" key="3">
    <source>
        <dbReference type="ARBA" id="ARBA00022980"/>
    </source>
</evidence>
<dbReference type="Pfam" id="PF14693">
    <property type="entry name" value="Ribosomal_TL5_C"/>
    <property type="match status" value="1"/>
</dbReference>
<keyword evidence="9" id="KW-1185">Reference proteome</keyword>
<dbReference type="GO" id="GO:0003735">
    <property type="term" value="F:structural constituent of ribosome"/>
    <property type="evidence" value="ECO:0007669"/>
    <property type="project" value="InterPro"/>
</dbReference>
<keyword evidence="3" id="KW-0689">Ribosomal protein</keyword>
<dbReference type="InterPro" id="IPR029751">
    <property type="entry name" value="Ribosomal_L25_dom"/>
</dbReference>
<dbReference type="OMA" id="MWIHRPL"/>
<keyword evidence="4" id="KW-0687">Ribonucleoprotein</keyword>
<proteinExistence type="predicted"/>
<evidence type="ECO:0000313" key="9">
    <source>
        <dbReference type="Proteomes" id="UP000824469"/>
    </source>
</evidence>
<accession>A0AA38FQ52</accession>
<sequence>MLGRQAHTITLYKSIIQRYARIQISLAQSPFSSAALADAEQDDPNPKPDANGEYPKPDPKFAEIIRAIPREKTKRHASKQLRKAGRIPSIVFECENGQQGGNKSLISLETKQIRNLLRKMGESFFLSRTYDIEVLAAPDSEEVVEKGRVFPRLVHINRATDEIVNVTLIRAPSDAMLKVDVPLLYRGEDACTGIRKGGYLNTIKRTVKFLCPADLIPPYIDVDLSELDIGQKILMRDLKVHPFLKLIQQDETSPVCKVMGS</sequence>
<name>A0AA38FQ52_TAXCH</name>
<dbReference type="AlphaFoldDB" id="A0AA38FQ52"/>
<dbReference type="InterPro" id="IPR020057">
    <property type="entry name" value="Ribosomal_bL25_b-dom"/>
</dbReference>
<dbReference type="GO" id="GO:0006412">
    <property type="term" value="P:translation"/>
    <property type="evidence" value="ECO:0007669"/>
    <property type="project" value="InterPro"/>
</dbReference>
<feature type="domain" description="Large ribosomal subunit protein bL25 beta" evidence="7">
    <location>
        <begin position="177"/>
        <end position="259"/>
    </location>
</feature>
<dbReference type="InterPro" id="IPR001021">
    <property type="entry name" value="Ribosomal_bL25_long"/>
</dbReference>
<dbReference type="PANTHER" id="PTHR33284:SF1">
    <property type="entry name" value="RIBOSOMAL PROTEIN L25_GLN-TRNA SYNTHETASE, ANTI-CODON-BINDING DOMAIN-CONTAINING PROTEIN"/>
    <property type="match status" value="1"/>
</dbReference>
<feature type="domain" description="Large ribosomal subunit protein bL25 L25" evidence="6">
    <location>
        <begin position="66"/>
        <end position="167"/>
    </location>
</feature>
<dbReference type="InterPro" id="IPR037121">
    <property type="entry name" value="Ribosomal_bL25_C"/>
</dbReference>
<dbReference type="InterPro" id="IPR011035">
    <property type="entry name" value="Ribosomal_bL25/Gln-tRNA_synth"/>
</dbReference>
<evidence type="ECO:0000259" key="6">
    <source>
        <dbReference type="Pfam" id="PF01386"/>
    </source>
</evidence>
<dbReference type="Gene3D" id="2.170.120.20">
    <property type="entry name" value="Ribosomal protein L25, beta domain"/>
    <property type="match status" value="1"/>
</dbReference>
<dbReference type="SUPFAM" id="SSF50715">
    <property type="entry name" value="Ribosomal protein L25-like"/>
    <property type="match status" value="1"/>
</dbReference>
<gene>
    <name evidence="8" type="ORF">KI387_035314</name>
</gene>